<dbReference type="AlphaFoldDB" id="A0A365QR79"/>
<gene>
    <name evidence="1" type="ORF">DPV79_22205</name>
</gene>
<dbReference type="RefSeq" id="WP_113046475.1">
    <property type="nucleotide sequence ID" value="NZ_QMFZ01000020.1"/>
</dbReference>
<organism evidence="1 2">
    <name type="scientific">Burkholderia reimsis</name>
    <dbReference type="NCBI Taxonomy" id="2234132"/>
    <lineage>
        <taxon>Bacteria</taxon>
        <taxon>Pseudomonadati</taxon>
        <taxon>Pseudomonadota</taxon>
        <taxon>Betaproteobacteria</taxon>
        <taxon>Burkholderiales</taxon>
        <taxon>Burkholderiaceae</taxon>
        <taxon>Burkholderia</taxon>
    </lineage>
</organism>
<comment type="caution">
    <text evidence="1">The sequence shown here is derived from an EMBL/GenBank/DDBJ whole genome shotgun (WGS) entry which is preliminary data.</text>
</comment>
<keyword evidence="2" id="KW-1185">Reference proteome</keyword>
<reference evidence="1 2" key="1">
    <citation type="submission" date="2018-06" db="EMBL/GenBank/DDBJ databases">
        <title>Draft genome sequence of Burkholderia reimsis strain BE51 isolated from a French agricultural soil.</title>
        <authorList>
            <person name="Esmaeel Q."/>
        </authorList>
    </citation>
    <scope>NUCLEOTIDE SEQUENCE [LARGE SCALE GENOMIC DNA]</scope>
    <source>
        <strain evidence="1 2">BE51</strain>
    </source>
</reference>
<protein>
    <recommendedName>
        <fullName evidence="3">MORN repeat variant</fullName>
    </recommendedName>
</protein>
<dbReference type="EMBL" id="QMFZ01000020">
    <property type="protein sequence ID" value="RBB37094.1"/>
    <property type="molecule type" value="Genomic_DNA"/>
</dbReference>
<evidence type="ECO:0000313" key="1">
    <source>
        <dbReference type="EMBL" id="RBB37094.1"/>
    </source>
</evidence>
<evidence type="ECO:0008006" key="3">
    <source>
        <dbReference type="Google" id="ProtNLM"/>
    </source>
</evidence>
<sequence>MQRILSSQLEYPGDGLYYLDGEPFSGVSYTLRDGWEKSETEIRQGLQWGTTKEWYEPGRPMREATFFKGVLHGRAREWHKNGQLAEDGEYEYGITLWEKSWDESGTLLDDFRLSEDDEDFQVLQEYRALYRKDSSA</sequence>
<dbReference type="Proteomes" id="UP000252458">
    <property type="component" value="Unassembled WGS sequence"/>
</dbReference>
<proteinExistence type="predicted"/>
<evidence type="ECO:0000313" key="2">
    <source>
        <dbReference type="Proteomes" id="UP000252458"/>
    </source>
</evidence>
<accession>A0A365QR79</accession>
<dbReference type="Gene3D" id="2.20.110.10">
    <property type="entry name" value="Histone H3 K4-specific methyltransferase SET7/9 N-terminal domain"/>
    <property type="match status" value="1"/>
</dbReference>
<dbReference type="SUPFAM" id="SSF82185">
    <property type="entry name" value="Histone H3 K4-specific methyltransferase SET7/9 N-terminal domain"/>
    <property type="match status" value="1"/>
</dbReference>
<name>A0A365QR79_9BURK</name>